<feature type="binding site" evidence="8">
    <location>
        <position position="228"/>
    </location>
    <ligand>
        <name>FAD</name>
        <dbReference type="ChEBI" id="CHEBI:57692"/>
    </ligand>
</feature>
<feature type="binding site" evidence="8">
    <location>
        <begin position="240"/>
        <end position="244"/>
    </location>
    <ligand>
        <name>FAD</name>
        <dbReference type="ChEBI" id="CHEBI:57692"/>
    </ligand>
</feature>
<keyword evidence="13" id="KW-1185">Reference proteome</keyword>
<sequence>MPETAPTLLWFRRDLRLDDNPALAAAVTRGGPVIPLFVLDDDDAGDWRPGGASRWWLHHALEDLAKALSKAGSPLILRRGKAADVIDAVIQETGADAVYWNRRYEPWATERDGRIKTALKKRDIEAQSFNGSLLYEPWEIVSKQGTPLKVFSPFWRAVQAKGDPAAPLAAPKTLRAPATATGSEGLDDWSLLPTRPDWAGGLRATWTPGEAGAAERLERFLDEAVPDYKAKRDIPGTAATSALSPHLHFGEISPRRIWHAARLASEARSNDPMDRGTASFLSEICWREFSYNLLFHNPDLPEVSLKREFEDFPWRDDPDGLTAWQRGRTGYPIVDAGMRELWHTGWMHNRVRMIAASFLIKDLLIHWREGEAWFWDTLVDADLANNAASWQWVAGCGADAAPYFRIFNPVLQGEKFDGDGAYVRRWVPELAKLPDAVIHKPWEAKPMELSQAGVTLGKTYPRPIVDHAGARKRALEALETIKKR</sequence>
<dbReference type="GO" id="GO:0009416">
    <property type="term" value="P:response to light stimulus"/>
    <property type="evidence" value="ECO:0007669"/>
    <property type="project" value="TreeGrafter"/>
</dbReference>
<dbReference type="FunFam" id="1.10.579.10:FF:000003">
    <property type="entry name" value="Deoxyribodipyrimidine photo-lyase"/>
    <property type="match status" value="1"/>
</dbReference>
<evidence type="ECO:0000256" key="7">
    <source>
        <dbReference type="ARBA" id="ARBA00033999"/>
    </source>
</evidence>
<dbReference type="PROSITE" id="PS00691">
    <property type="entry name" value="DNA_PHOTOLYASES_1_2"/>
    <property type="match status" value="1"/>
</dbReference>
<dbReference type="PRINTS" id="PR00147">
    <property type="entry name" value="DNAPHOTLYASE"/>
</dbReference>
<feature type="site" description="Electron transfer via tryptophanyl radical" evidence="9">
    <location>
        <position position="314"/>
    </location>
</feature>
<evidence type="ECO:0000256" key="9">
    <source>
        <dbReference type="PIRSR" id="PIRSR602081-2"/>
    </source>
</evidence>
<dbReference type="Proteomes" id="UP000198615">
    <property type="component" value="Unassembled WGS sequence"/>
</dbReference>
<reference evidence="12 13" key="1">
    <citation type="submission" date="2016-10" db="EMBL/GenBank/DDBJ databases">
        <authorList>
            <person name="Varghese N."/>
            <person name="Submissions S."/>
        </authorList>
    </citation>
    <scope>NUCLEOTIDE SEQUENCE [LARGE SCALE GENOMIC DNA]</scope>
    <source>
        <strain evidence="12 13">DSM 18839</strain>
    </source>
</reference>
<dbReference type="SUPFAM" id="SSF48173">
    <property type="entry name" value="Cryptochrome/photolyase FAD-binding domain"/>
    <property type="match status" value="1"/>
</dbReference>
<dbReference type="GO" id="GO:0071949">
    <property type="term" value="F:FAD binding"/>
    <property type="evidence" value="ECO:0007669"/>
    <property type="project" value="TreeGrafter"/>
</dbReference>
<evidence type="ECO:0000256" key="1">
    <source>
        <dbReference type="ARBA" id="ARBA00001932"/>
    </source>
</evidence>
<feature type="site" description="Electron transfer via tryptophanyl radical" evidence="9">
    <location>
        <position position="367"/>
    </location>
</feature>
<dbReference type="PANTHER" id="PTHR11455:SF9">
    <property type="entry name" value="CRYPTOCHROME CIRCADIAN CLOCK 5 ISOFORM X1"/>
    <property type="match status" value="1"/>
</dbReference>
<dbReference type="InterPro" id="IPR005101">
    <property type="entry name" value="Cryptochr/Photolyase_FAD-bd"/>
</dbReference>
<evidence type="ECO:0000256" key="3">
    <source>
        <dbReference type="ARBA" id="ARBA00014046"/>
    </source>
</evidence>
<dbReference type="InterPro" id="IPR014729">
    <property type="entry name" value="Rossmann-like_a/b/a_fold"/>
</dbReference>
<evidence type="ECO:0000256" key="8">
    <source>
        <dbReference type="PIRSR" id="PIRSR602081-1"/>
    </source>
</evidence>
<dbReference type="SUPFAM" id="SSF52425">
    <property type="entry name" value="Cryptochrome/photolyase, N-terminal domain"/>
    <property type="match status" value="1"/>
</dbReference>
<evidence type="ECO:0000256" key="10">
    <source>
        <dbReference type="RuleBase" id="RU004182"/>
    </source>
</evidence>
<comment type="cofactor">
    <cofactor evidence="1">
        <name>(6R)-5,10-methylene-5,6,7,8-tetrahydrofolate</name>
        <dbReference type="ChEBI" id="CHEBI:15636"/>
    </cofactor>
</comment>
<dbReference type="InterPro" id="IPR036155">
    <property type="entry name" value="Crypto/Photolyase_N_sf"/>
</dbReference>
<dbReference type="GO" id="GO:0003677">
    <property type="term" value="F:DNA binding"/>
    <property type="evidence" value="ECO:0007669"/>
    <property type="project" value="TreeGrafter"/>
</dbReference>
<feature type="binding site" evidence="8">
    <location>
        <position position="280"/>
    </location>
    <ligand>
        <name>FAD</name>
        <dbReference type="ChEBI" id="CHEBI:57692"/>
    </ligand>
</feature>
<dbReference type="Gene3D" id="1.10.579.10">
    <property type="entry name" value="DNA Cyclobutane Dipyrimidine Photolyase, subunit A, domain 3"/>
    <property type="match status" value="1"/>
</dbReference>
<dbReference type="PROSITE" id="PS51645">
    <property type="entry name" value="PHR_CRY_ALPHA_BETA"/>
    <property type="match status" value="1"/>
</dbReference>
<evidence type="ECO:0000313" key="13">
    <source>
        <dbReference type="Proteomes" id="UP000198615"/>
    </source>
</evidence>
<dbReference type="OrthoDB" id="9772484at2"/>
<comment type="caution">
    <text evidence="12">The sequence shown here is derived from an EMBL/GenBank/DDBJ whole genome shotgun (WGS) entry which is preliminary data.</text>
</comment>
<dbReference type="EMBL" id="FNBW01000002">
    <property type="protein sequence ID" value="SDF25148.1"/>
    <property type="molecule type" value="Genomic_DNA"/>
</dbReference>
<dbReference type="InterPro" id="IPR002081">
    <property type="entry name" value="Cryptochrome/DNA_photolyase_1"/>
</dbReference>
<gene>
    <name evidence="12" type="ORF">SAMN05660686_00749</name>
</gene>
<keyword evidence="4 8" id="KW-0285">Flavoprotein</keyword>
<dbReference type="GO" id="GO:0003904">
    <property type="term" value="F:deoxyribodipyrimidine photo-lyase activity"/>
    <property type="evidence" value="ECO:0007669"/>
    <property type="project" value="UniProtKB-EC"/>
</dbReference>
<organism evidence="12 13">
    <name type="scientific">Thalassobaculum litoreum DSM 18839</name>
    <dbReference type="NCBI Taxonomy" id="1123362"/>
    <lineage>
        <taxon>Bacteria</taxon>
        <taxon>Pseudomonadati</taxon>
        <taxon>Pseudomonadota</taxon>
        <taxon>Alphaproteobacteria</taxon>
        <taxon>Rhodospirillales</taxon>
        <taxon>Thalassobaculaceae</taxon>
        <taxon>Thalassobaculum</taxon>
    </lineage>
</organism>
<feature type="site" description="Electron transfer via tryptophanyl radical" evidence="9">
    <location>
        <position position="390"/>
    </location>
</feature>
<comment type="cofactor">
    <cofactor evidence="8">
        <name>FAD</name>
        <dbReference type="ChEBI" id="CHEBI:57692"/>
    </cofactor>
    <text evidence="8">Binds 1 FAD per subunit.</text>
</comment>
<evidence type="ECO:0000256" key="5">
    <source>
        <dbReference type="ARBA" id="ARBA00022827"/>
    </source>
</evidence>
<keyword evidence="6 10" id="KW-0157">Chromophore</keyword>
<dbReference type="Gene3D" id="1.25.40.80">
    <property type="match status" value="1"/>
</dbReference>
<dbReference type="AlphaFoldDB" id="A0A8G2BET6"/>
<dbReference type="InterPro" id="IPR006050">
    <property type="entry name" value="DNA_photolyase_N"/>
</dbReference>
<evidence type="ECO:0000256" key="4">
    <source>
        <dbReference type="ARBA" id="ARBA00022630"/>
    </source>
</evidence>
<dbReference type="Pfam" id="PF00875">
    <property type="entry name" value="DNA_photolyase"/>
    <property type="match status" value="1"/>
</dbReference>
<comment type="catalytic activity">
    <reaction evidence="7">
        <text>cyclobutadipyrimidine (in DNA) = 2 pyrimidine residues (in DNA).</text>
        <dbReference type="EC" id="4.1.99.3"/>
    </reaction>
</comment>
<dbReference type="InterPro" id="IPR018394">
    <property type="entry name" value="DNA_photolyase_1_CS_C"/>
</dbReference>
<evidence type="ECO:0000256" key="2">
    <source>
        <dbReference type="ARBA" id="ARBA00013149"/>
    </source>
</evidence>
<dbReference type="RefSeq" id="WP_093148261.1">
    <property type="nucleotide sequence ID" value="NZ_FNBW01000002.1"/>
</dbReference>
<dbReference type="Pfam" id="PF03441">
    <property type="entry name" value="FAD_binding_7"/>
    <property type="match status" value="1"/>
</dbReference>
<protein>
    <recommendedName>
        <fullName evidence="3">Deoxyribodipyrimidine photo-lyase</fullName>
        <ecNumber evidence="2">4.1.99.3</ecNumber>
    </recommendedName>
</protein>
<accession>A0A8G2BET6</accession>
<dbReference type="Gene3D" id="3.40.50.620">
    <property type="entry name" value="HUPs"/>
    <property type="match status" value="1"/>
</dbReference>
<dbReference type="PROSITE" id="PS00394">
    <property type="entry name" value="DNA_PHOTOLYASES_1_1"/>
    <property type="match status" value="1"/>
</dbReference>
<dbReference type="GO" id="GO:0000719">
    <property type="term" value="P:photoreactive repair"/>
    <property type="evidence" value="ECO:0007669"/>
    <property type="project" value="UniProtKB-ARBA"/>
</dbReference>
<dbReference type="EC" id="4.1.99.3" evidence="2"/>
<keyword evidence="5 8" id="KW-0274">FAD</keyword>
<name>A0A8G2BET6_9PROT</name>
<feature type="domain" description="Photolyase/cryptochrome alpha/beta" evidence="11">
    <location>
        <begin position="5"/>
        <end position="134"/>
    </location>
</feature>
<evidence type="ECO:0000259" key="11">
    <source>
        <dbReference type="PROSITE" id="PS51645"/>
    </source>
</evidence>
<proteinExistence type="inferred from homology"/>
<evidence type="ECO:0000313" key="12">
    <source>
        <dbReference type="EMBL" id="SDF25148.1"/>
    </source>
</evidence>
<comment type="similarity">
    <text evidence="10">Belongs to the DNA photolyase family.</text>
</comment>
<evidence type="ECO:0000256" key="6">
    <source>
        <dbReference type="ARBA" id="ARBA00022991"/>
    </source>
</evidence>
<feature type="binding site" evidence="8">
    <location>
        <begin position="380"/>
        <end position="382"/>
    </location>
    <ligand>
        <name>FAD</name>
        <dbReference type="ChEBI" id="CHEBI:57692"/>
    </ligand>
</feature>
<keyword evidence="12" id="KW-0456">Lyase</keyword>
<dbReference type="PANTHER" id="PTHR11455">
    <property type="entry name" value="CRYPTOCHROME"/>
    <property type="match status" value="1"/>
</dbReference>
<dbReference type="InterPro" id="IPR036134">
    <property type="entry name" value="Crypto/Photolyase_FAD-like_sf"/>
</dbReference>